<feature type="region of interest" description="Disordered" evidence="3">
    <location>
        <begin position="271"/>
        <end position="293"/>
    </location>
</feature>
<gene>
    <name evidence="6" type="ORF">IFO71_07320</name>
</gene>
<dbReference type="GO" id="GO:0004252">
    <property type="term" value="F:serine-type endopeptidase activity"/>
    <property type="evidence" value="ECO:0007669"/>
    <property type="project" value="InterPro"/>
</dbReference>
<evidence type="ECO:0000313" key="7">
    <source>
        <dbReference type="Proteomes" id="UP000613768"/>
    </source>
</evidence>
<accession>A0AAW3ZLJ9</accession>
<proteinExistence type="predicted"/>
<keyword evidence="1" id="KW-0645">Protease</keyword>
<dbReference type="RefSeq" id="WP_192028895.1">
    <property type="nucleotide sequence ID" value="NZ_JACYTR010000010.1"/>
</dbReference>
<feature type="chain" id="PRO_5043924211" evidence="4">
    <location>
        <begin position="23"/>
        <end position="568"/>
    </location>
</feature>
<dbReference type="SUPFAM" id="SSF49785">
    <property type="entry name" value="Galactose-binding domain-like"/>
    <property type="match status" value="1"/>
</dbReference>
<feature type="signal peptide" evidence="4">
    <location>
        <begin position="1"/>
        <end position="22"/>
    </location>
</feature>
<evidence type="ECO:0000256" key="3">
    <source>
        <dbReference type="SAM" id="MobiDB-lite"/>
    </source>
</evidence>
<evidence type="ECO:0000256" key="4">
    <source>
        <dbReference type="SAM" id="SignalP"/>
    </source>
</evidence>
<keyword evidence="2" id="KW-0378">Hydrolase</keyword>
<dbReference type="SUPFAM" id="SSF50494">
    <property type="entry name" value="Trypsin-like serine proteases"/>
    <property type="match status" value="1"/>
</dbReference>
<evidence type="ECO:0000313" key="6">
    <source>
        <dbReference type="EMBL" id="MBD8525547.1"/>
    </source>
</evidence>
<organism evidence="6 7">
    <name type="scientific">Pseudomarimonas arenosa</name>
    <dbReference type="NCBI Taxonomy" id="2774145"/>
    <lineage>
        <taxon>Bacteria</taxon>
        <taxon>Pseudomonadati</taxon>
        <taxon>Pseudomonadota</taxon>
        <taxon>Gammaproteobacteria</taxon>
        <taxon>Lysobacterales</taxon>
        <taxon>Lysobacteraceae</taxon>
        <taxon>Pseudomarimonas</taxon>
    </lineage>
</organism>
<reference evidence="6 7" key="1">
    <citation type="submission" date="2020-09" db="EMBL/GenBank/DDBJ databases">
        <title>Pseudoxanthomonas sp. CAU 1598 isolated from sand of Yaerae Beach.</title>
        <authorList>
            <person name="Kim W."/>
        </authorList>
    </citation>
    <scope>NUCLEOTIDE SEQUENCE [LARGE SCALE GENOMIC DNA]</scope>
    <source>
        <strain evidence="6 7">CAU 1598</strain>
    </source>
</reference>
<dbReference type="PANTHER" id="PTHR36234:SF5">
    <property type="entry name" value="LYSYL ENDOPEPTIDASE"/>
    <property type="match status" value="1"/>
</dbReference>
<protein>
    <submittedName>
        <fullName evidence="6">Proprotein convertase P-domain-containing protein</fullName>
    </submittedName>
</protein>
<dbReference type="InterPro" id="IPR009003">
    <property type="entry name" value="Peptidase_S1_PA"/>
</dbReference>
<dbReference type="Proteomes" id="UP000613768">
    <property type="component" value="Unassembled WGS sequence"/>
</dbReference>
<dbReference type="AlphaFoldDB" id="A0AAW3ZLJ9"/>
<feature type="domain" description="P/Homo B" evidence="5">
    <location>
        <begin position="448"/>
        <end position="568"/>
    </location>
</feature>
<dbReference type="Pfam" id="PF01483">
    <property type="entry name" value="P_proprotein"/>
    <property type="match status" value="1"/>
</dbReference>
<evidence type="ECO:0000256" key="2">
    <source>
        <dbReference type="ARBA" id="ARBA00022801"/>
    </source>
</evidence>
<sequence length="568" mass="59544">MRVAVAPMAAALALAFCSVAQAGPLNSAESAFSLGESVVLPAPDLAKLKMEDAKSVGGAYRYGVQIPVEGMRLGERGFGRWSKAGKNHWKWSVELVAPAARSMDFHFSKLSLPASATLTIRGEGEQNLREISSAEVSGGEFWSPYVAGEKATLEVLVSKQERSQVQLQLGAVTHGYRGLFENADPMQKSGSCNVDTICPTGNNWRDQIDSVGQYTFSQGGSSYVCTGTLLANTGNTTTPYFLTANHCISSQTVASSIVVYWNYQSSTCRTPGSSSSGTPLSKSIATHSQSGSTLRATRSASDFTLLQLSSAVPSGANPYFSGWDRSGTTPSSAVGIHHPQGHEKRISVENQGLSTTAYGGGSGTTHWKVSDWDEGTTEGGSSGSGLWNQNKLIVGQLHGGSAACGNNLADYYGKLSVSWTGGGSNSTRLSNWLDPGSTGATTKAGYRTGSGGGGGGTTYQNTTDYQIRDNTTVESPITISGRSGNASSSTAVAVNIVHTYIGDLKVDLIAPDGSVYVLHNRSGGSADNIVKTYTVNLSGEVANGTWKLRVNDNAGGDIGYINSWSMTF</sequence>
<dbReference type="PROSITE" id="PS51829">
    <property type="entry name" value="P_HOMO_B"/>
    <property type="match status" value="1"/>
</dbReference>
<evidence type="ECO:0000259" key="5">
    <source>
        <dbReference type="PROSITE" id="PS51829"/>
    </source>
</evidence>
<dbReference type="InterPro" id="IPR008979">
    <property type="entry name" value="Galactose-bd-like_sf"/>
</dbReference>
<name>A0AAW3ZLJ9_9GAMM</name>
<feature type="compositionally biased region" description="Polar residues" evidence="3">
    <location>
        <begin position="284"/>
        <end position="293"/>
    </location>
</feature>
<dbReference type="PANTHER" id="PTHR36234">
    <property type="entry name" value="LYSYL ENDOPEPTIDASE"/>
    <property type="match status" value="1"/>
</dbReference>
<feature type="compositionally biased region" description="Low complexity" evidence="3">
    <location>
        <begin position="271"/>
        <end position="283"/>
    </location>
</feature>
<comment type="caution">
    <text evidence="6">The sequence shown here is derived from an EMBL/GenBank/DDBJ whole genome shotgun (WGS) entry which is preliminary data.</text>
</comment>
<dbReference type="GO" id="GO:0006508">
    <property type="term" value="P:proteolysis"/>
    <property type="evidence" value="ECO:0007669"/>
    <property type="project" value="UniProtKB-KW"/>
</dbReference>
<dbReference type="FunFam" id="2.60.120.260:FF:000149">
    <property type="entry name" value="Leupeptin-inactivating enzyme 1"/>
    <property type="match status" value="1"/>
</dbReference>
<dbReference type="InterPro" id="IPR002884">
    <property type="entry name" value="P_dom"/>
</dbReference>
<keyword evidence="7" id="KW-1185">Reference proteome</keyword>
<feature type="compositionally biased region" description="Gly residues" evidence="3">
    <location>
        <begin position="448"/>
        <end position="457"/>
    </location>
</feature>
<dbReference type="InterPro" id="IPR043504">
    <property type="entry name" value="Peptidase_S1_PA_chymotrypsin"/>
</dbReference>
<keyword evidence="4" id="KW-0732">Signal</keyword>
<evidence type="ECO:0000256" key="1">
    <source>
        <dbReference type="ARBA" id="ARBA00022670"/>
    </source>
</evidence>
<dbReference type="Gene3D" id="2.40.10.10">
    <property type="entry name" value="Trypsin-like serine proteases"/>
    <property type="match status" value="2"/>
</dbReference>
<feature type="region of interest" description="Disordered" evidence="3">
    <location>
        <begin position="441"/>
        <end position="462"/>
    </location>
</feature>
<dbReference type="Gene3D" id="2.60.120.260">
    <property type="entry name" value="Galactose-binding domain-like"/>
    <property type="match status" value="1"/>
</dbReference>
<dbReference type="EMBL" id="JACYTR010000010">
    <property type="protein sequence ID" value="MBD8525547.1"/>
    <property type="molecule type" value="Genomic_DNA"/>
</dbReference>